<name>A0A6A5ZXQ9_9PLEO</name>
<sequence>MSTPSAPSPSHFSVVRPRHAVGTSYPLHPRLLSTADASRPFRVRDMLEQIVARAHSRSFGSLNSAVHHRLTVCHLDVHPANYRGSRRYLQCSLESKRHATVLVSGWCMATLCDDCFSSQSVIRRPRHFKLGRQDIHFAGLARNFLPKIENVKHSCNYATCAPYLTRFGTPSATLHKHDSEIPTPSPF</sequence>
<evidence type="ECO:0000313" key="2">
    <source>
        <dbReference type="Proteomes" id="UP000799771"/>
    </source>
</evidence>
<reference evidence="1" key="1">
    <citation type="journal article" date="2020" name="Stud. Mycol.">
        <title>101 Dothideomycetes genomes: a test case for predicting lifestyles and emergence of pathogens.</title>
        <authorList>
            <person name="Haridas S."/>
            <person name="Albert R."/>
            <person name="Binder M."/>
            <person name="Bloem J."/>
            <person name="Labutti K."/>
            <person name="Salamov A."/>
            <person name="Andreopoulos B."/>
            <person name="Baker S."/>
            <person name="Barry K."/>
            <person name="Bills G."/>
            <person name="Bluhm B."/>
            <person name="Cannon C."/>
            <person name="Castanera R."/>
            <person name="Culley D."/>
            <person name="Daum C."/>
            <person name="Ezra D."/>
            <person name="Gonzalez J."/>
            <person name="Henrissat B."/>
            <person name="Kuo A."/>
            <person name="Liang C."/>
            <person name="Lipzen A."/>
            <person name="Lutzoni F."/>
            <person name="Magnuson J."/>
            <person name="Mondo S."/>
            <person name="Nolan M."/>
            <person name="Ohm R."/>
            <person name="Pangilinan J."/>
            <person name="Park H.-J."/>
            <person name="Ramirez L."/>
            <person name="Alfaro M."/>
            <person name="Sun H."/>
            <person name="Tritt A."/>
            <person name="Yoshinaga Y."/>
            <person name="Zwiers L.-H."/>
            <person name="Turgeon B."/>
            <person name="Goodwin S."/>
            <person name="Spatafora J."/>
            <person name="Crous P."/>
            <person name="Grigoriev I."/>
        </authorList>
    </citation>
    <scope>NUCLEOTIDE SEQUENCE</scope>
    <source>
        <strain evidence="1">CBS 119687</strain>
    </source>
</reference>
<keyword evidence="2" id="KW-1185">Reference proteome</keyword>
<proteinExistence type="predicted"/>
<dbReference type="AlphaFoldDB" id="A0A6A5ZXQ9"/>
<accession>A0A6A5ZXQ9</accession>
<dbReference type="GeneID" id="54402601"/>
<dbReference type="RefSeq" id="XP_033518087.1">
    <property type="nucleotide sequence ID" value="XM_033662169.1"/>
</dbReference>
<gene>
    <name evidence="1" type="ORF">P153DRAFT_147706</name>
</gene>
<dbReference type="EMBL" id="ML977523">
    <property type="protein sequence ID" value="KAF2123693.1"/>
    <property type="molecule type" value="Genomic_DNA"/>
</dbReference>
<evidence type="ECO:0000313" key="1">
    <source>
        <dbReference type="EMBL" id="KAF2123693.1"/>
    </source>
</evidence>
<dbReference type="Proteomes" id="UP000799771">
    <property type="component" value="Unassembled WGS sequence"/>
</dbReference>
<protein>
    <submittedName>
        <fullName evidence="1">Uncharacterized protein</fullName>
    </submittedName>
</protein>
<organism evidence="1 2">
    <name type="scientific">Dothidotthia symphoricarpi CBS 119687</name>
    <dbReference type="NCBI Taxonomy" id="1392245"/>
    <lineage>
        <taxon>Eukaryota</taxon>
        <taxon>Fungi</taxon>
        <taxon>Dikarya</taxon>
        <taxon>Ascomycota</taxon>
        <taxon>Pezizomycotina</taxon>
        <taxon>Dothideomycetes</taxon>
        <taxon>Pleosporomycetidae</taxon>
        <taxon>Pleosporales</taxon>
        <taxon>Dothidotthiaceae</taxon>
        <taxon>Dothidotthia</taxon>
    </lineage>
</organism>